<keyword evidence="2" id="KW-0813">Transport</keyword>
<dbReference type="PANTHER" id="PTHR30413:SF10">
    <property type="entry name" value="CAPSULE POLYSACCHARIDE EXPORT INNER-MEMBRANE PROTEIN CTRC"/>
    <property type="match status" value="1"/>
</dbReference>
<accession>A0A7C9RJJ1</accession>
<proteinExistence type="inferred from homology"/>
<feature type="transmembrane region" description="Helical" evidence="3">
    <location>
        <begin position="236"/>
        <end position="254"/>
    </location>
</feature>
<evidence type="ECO:0000256" key="1">
    <source>
        <dbReference type="ARBA" id="ARBA00007783"/>
    </source>
</evidence>
<feature type="transmembrane region" description="Helical" evidence="3">
    <location>
        <begin position="176"/>
        <end position="197"/>
    </location>
</feature>
<gene>
    <name evidence="4" type="ORF">G4V63_28940</name>
</gene>
<comment type="caution">
    <text evidence="4">The sequence shown here is derived from an EMBL/GenBank/DDBJ whole genome shotgun (WGS) entry which is preliminary data.</text>
</comment>
<sequence length="265" mass="29908">MTSGQQLLADAVTSCKLWRVWTFLGVQDIKTRFRRSFIGPLWILLNLGIFVGAAGFVYGVMFGQPMSEFLPFLITGFVIWGFLLSSFTEAGGAFVGAEGYIKQFSYPKQIYLLRALVTYSIILLVGFCAIIPMQIVFGRFSALGWLMAIPGLTLLIVAALAHIVISAYLGTRFRDWPYALTGILQVMFFVTPIMFPIKMLQEKHLDFVYRYNPLYYLIDIVRHPILTGTFAPPENYVFALLYIAAAWAVAIVVARKLDNRLVFLL</sequence>
<evidence type="ECO:0000313" key="5">
    <source>
        <dbReference type="Proteomes" id="UP000480266"/>
    </source>
</evidence>
<keyword evidence="5" id="KW-1185">Reference proteome</keyword>
<dbReference type="Proteomes" id="UP000480266">
    <property type="component" value="Unassembled WGS sequence"/>
</dbReference>
<evidence type="ECO:0000256" key="2">
    <source>
        <dbReference type="ARBA" id="ARBA00022448"/>
    </source>
</evidence>
<dbReference type="EMBL" id="JAAMRR010001476">
    <property type="protein sequence ID" value="NGX99083.1"/>
    <property type="molecule type" value="Genomic_DNA"/>
</dbReference>
<keyword evidence="3" id="KW-1133">Transmembrane helix</keyword>
<dbReference type="PANTHER" id="PTHR30413">
    <property type="entry name" value="INNER MEMBRANE TRANSPORT PERMEASE"/>
    <property type="match status" value="1"/>
</dbReference>
<evidence type="ECO:0000313" key="4">
    <source>
        <dbReference type="EMBL" id="NGX99083.1"/>
    </source>
</evidence>
<protein>
    <submittedName>
        <fullName evidence="4">ABC transporter permease</fullName>
    </submittedName>
</protein>
<feature type="transmembrane region" description="Helical" evidence="3">
    <location>
        <begin position="69"/>
        <end position="95"/>
    </location>
</feature>
<keyword evidence="3" id="KW-0472">Membrane</keyword>
<reference evidence="4" key="1">
    <citation type="submission" date="2020-02" db="EMBL/GenBank/DDBJ databases">
        <title>Draft genome sequence of Candidatus Afipia apatlaquensis IBT-C3, a potential strain for decolorization of textile dyes.</title>
        <authorList>
            <person name="Sanchez-Reyes A."/>
            <person name="Breton-Deval L."/>
            <person name="Mangelson H."/>
            <person name="Sanchez-Flores A."/>
        </authorList>
    </citation>
    <scope>NUCLEOTIDE SEQUENCE [LARGE SCALE GENOMIC DNA]</scope>
    <source>
        <strain evidence="4">IBT-C3</strain>
    </source>
</reference>
<feature type="transmembrane region" description="Helical" evidence="3">
    <location>
        <begin position="41"/>
        <end position="63"/>
    </location>
</feature>
<evidence type="ECO:0000256" key="3">
    <source>
        <dbReference type="SAM" id="Phobius"/>
    </source>
</evidence>
<keyword evidence="3" id="KW-0812">Transmembrane</keyword>
<organism evidence="4 5">
    <name type="scientific">Candidatus Afipia apatlaquensis</name>
    <dbReference type="NCBI Taxonomy" id="2712852"/>
    <lineage>
        <taxon>Bacteria</taxon>
        <taxon>Pseudomonadati</taxon>
        <taxon>Pseudomonadota</taxon>
        <taxon>Alphaproteobacteria</taxon>
        <taxon>Hyphomicrobiales</taxon>
        <taxon>Nitrobacteraceae</taxon>
        <taxon>Afipia</taxon>
    </lineage>
</organism>
<dbReference type="GO" id="GO:0015920">
    <property type="term" value="P:lipopolysaccharide transport"/>
    <property type="evidence" value="ECO:0007669"/>
    <property type="project" value="TreeGrafter"/>
</dbReference>
<dbReference type="AlphaFoldDB" id="A0A7C9RJJ1"/>
<comment type="similarity">
    <text evidence="1">Belongs to the ABC-2 integral membrane protein family.</text>
</comment>
<feature type="transmembrane region" description="Helical" evidence="3">
    <location>
        <begin position="143"/>
        <end position="169"/>
    </location>
</feature>
<feature type="transmembrane region" description="Helical" evidence="3">
    <location>
        <begin position="116"/>
        <end position="137"/>
    </location>
</feature>
<name>A0A7C9RJJ1_9BRAD</name>